<keyword evidence="2" id="KW-0805">Transcription regulation</keyword>
<sequence length="610" mass="69024">MCQCGQLINGALSMPSEACTPCRERKLRQKRTINRHKRARIDHACGSAIDREQLSQHPIIIADIDTSCQRLDDNGKSNSPADAAPTNAQMEEQQPSPPAICFGITDLISSPHLPGSAWGKVLEYHNNLNASGILGELPAGRDSRNFIAIDRSASHARRDDELCSLDEHDISYLHNKGVFELPPREVCITPYTSKELIARAGFTDHTDAQKTFYRRAVLLYDLNCEKDQLVVLQGSLLLGTLWRSYFIEKDYSFWRCNAARIAIKMGLNKRCIADNLGARFYALLKRIWWTLYIRDILSSISGLDNIRLLRAKDFDTVPLTKDDWPEDEATCPQGLISILLPVQTHRQDFLIHLYNSVFGYLPCPTDLTSQGILLTVRFCRAAQLRWTRAKFLLLLMTSSSGGALPRSIQLESVRDWKNEGVWILVLMAWCYRLECMIYRSASKNYPLGDIEHDRMADSLHRAIFELDAVVRRAVTHRVGQFLPMSFSTAVATLIALCTELLLKPDIEPTDKLMSEEAVRTGIVFLIASQDTRPSLRWMLKMFSWAFRQTGLDFDTGLHIDDILTQVESPFTSQKSKSNRDLSSIDFGFLDFSSNTLFGSEYILNVDGFAP</sequence>
<keyword evidence="5" id="KW-0539">Nucleus</keyword>
<keyword evidence="3" id="KW-0238">DNA-binding</keyword>
<dbReference type="HOGENOM" id="CLU_031127_0_0_1"/>
<dbReference type="GO" id="GO:0003677">
    <property type="term" value="F:DNA binding"/>
    <property type="evidence" value="ECO:0007669"/>
    <property type="project" value="UniProtKB-KW"/>
</dbReference>
<proteinExistence type="predicted"/>
<feature type="compositionally biased region" description="Polar residues" evidence="6">
    <location>
        <begin position="76"/>
        <end position="94"/>
    </location>
</feature>
<name>M2T3Y6_COCSN</name>
<dbReference type="Proteomes" id="UP000016934">
    <property type="component" value="Unassembled WGS sequence"/>
</dbReference>
<evidence type="ECO:0000256" key="4">
    <source>
        <dbReference type="ARBA" id="ARBA00023163"/>
    </source>
</evidence>
<keyword evidence="9" id="KW-1185">Reference proteome</keyword>
<evidence type="ECO:0000256" key="5">
    <source>
        <dbReference type="ARBA" id="ARBA00023242"/>
    </source>
</evidence>
<dbReference type="GO" id="GO:0006351">
    <property type="term" value="P:DNA-templated transcription"/>
    <property type="evidence" value="ECO:0007669"/>
    <property type="project" value="InterPro"/>
</dbReference>
<dbReference type="EMBL" id="KB445644">
    <property type="protein sequence ID" value="EMD63966.1"/>
    <property type="molecule type" value="Genomic_DNA"/>
</dbReference>
<organism evidence="8 9">
    <name type="scientific">Cochliobolus sativus (strain ND90Pr / ATCC 201652)</name>
    <name type="common">Common root rot and spot blotch fungus</name>
    <name type="synonym">Bipolaris sorokiniana</name>
    <dbReference type="NCBI Taxonomy" id="665912"/>
    <lineage>
        <taxon>Eukaryota</taxon>
        <taxon>Fungi</taxon>
        <taxon>Dikarya</taxon>
        <taxon>Ascomycota</taxon>
        <taxon>Pezizomycotina</taxon>
        <taxon>Dothideomycetes</taxon>
        <taxon>Pleosporomycetidae</taxon>
        <taxon>Pleosporales</taxon>
        <taxon>Pleosporineae</taxon>
        <taxon>Pleosporaceae</taxon>
        <taxon>Bipolaris</taxon>
    </lineage>
</organism>
<dbReference type="OrthoDB" id="5121955at2759"/>
<accession>M2T3Y6</accession>
<dbReference type="GeneID" id="19135641"/>
<evidence type="ECO:0000256" key="3">
    <source>
        <dbReference type="ARBA" id="ARBA00023125"/>
    </source>
</evidence>
<reference evidence="9" key="2">
    <citation type="journal article" date="2013" name="PLoS Genet.">
        <title>Comparative genome structure, secondary metabolite, and effector coding capacity across Cochliobolus pathogens.</title>
        <authorList>
            <person name="Condon B.J."/>
            <person name="Leng Y."/>
            <person name="Wu D."/>
            <person name="Bushley K.E."/>
            <person name="Ohm R.A."/>
            <person name="Otillar R."/>
            <person name="Martin J."/>
            <person name="Schackwitz W."/>
            <person name="Grimwood J."/>
            <person name="MohdZainudin N."/>
            <person name="Xue C."/>
            <person name="Wang R."/>
            <person name="Manning V.A."/>
            <person name="Dhillon B."/>
            <person name="Tu Z.J."/>
            <person name="Steffenson B.J."/>
            <person name="Salamov A."/>
            <person name="Sun H."/>
            <person name="Lowry S."/>
            <person name="LaButti K."/>
            <person name="Han J."/>
            <person name="Copeland A."/>
            <person name="Lindquist E."/>
            <person name="Barry K."/>
            <person name="Schmutz J."/>
            <person name="Baker S.E."/>
            <person name="Ciuffetti L.M."/>
            <person name="Grigoriev I.V."/>
            <person name="Zhong S."/>
            <person name="Turgeon B.G."/>
        </authorList>
    </citation>
    <scope>NUCLEOTIDE SEQUENCE [LARGE SCALE GENOMIC DNA]</scope>
    <source>
        <strain evidence="9">ND90Pr / ATCC 201652</strain>
    </source>
</reference>
<evidence type="ECO:0000256" key="1">
    <source>
        <dbReference type="ARBA" id="ARBA00022833"/>
    </source>
</evidence>
<dbReference type="RefSeq" id="XP_007700348.1">
    <property type="nucleotide sequence ID" value="XM_007702158.1"/>
</dbReference>
<dbReference type="AlphaFoldDB" id="M2T3Y6"/>
<evidence type="ECO:0000313" key="9">
    <source>
        <dbReference type="Proteomes" id="UP000016934"/>
    </source>
</evidence>
<keyword evidence="4" id="KW-0804">Transcription</keyword>
<dbReference type="PANTHER" id="PTHR47171:SF2">
    <property type="entry name" value="TRANSCRIPTION FACTOR, PUTATIVE-RELATED"/>
    <property type="match status" value="1"/>
</dbReference>
<reference evidence="8 9" key="1">
    <citation type="journal article" date="2012" name="PLoS Pathog.">
        <title>Diverse lifestyles and strategies of plant pathogenesis encoded in the genomes of eighteen Dothideomycetes fungi.</title>
        <authorList>
            <person name="Ohm R.A."/>
            <person name="Feau N."/>
            <person name="Henrissat B."/>
            <person name="Schoch C.L."/>
            <person name="Horwitz B.A."/>
            <person name="Barry K.W."/>
            <person name="Condon B.J."/>
            <person name="Copeland A.C."/>
            <person name="Dhillon B."/>
            <person name="Glaser F."/>
            <person name="Hesse C.N."/>
            <person name="Kosti I."/>
            <person name="LaButti K."/>
            <person name="Lindquist E.A."/>
            <person name="Lucas S."/>
            <person name="Salamov A.A."/>
            <person name="Bradshaw R.E."/>
            <person name="Ciuffetti L."/>
            <person name="Hamelin R.C."/>
            <person name="Kema G.H.J."/>
            <person name="Lawrence C."/>
            <person name="Scott J.A."/>
            <person name="Spatafora J.W."/>
            <person name="Turgeon B.G."/>
            <person name="de Wit P.J.G.M."/>
            <person name="Zhong S."/>
            <person name="Goodwin S.B."/>
            <person name="Grigoriev I.V."/>
        </authorList>
    </citation>
    <scope>NUCLEOTIDE SEQUENCE [LARGE SCALE GENOMIC DNA]</scope>
    <source>
        <strain evidence="9">ND90Pr / ATCC 201652</strain>
    </source>
</reference>
<feature type="domain" description="Xylanolytic transcriptional activator regulatory" evidence="7">
    <location>
        <begin position="204"/>
        <end position="301"/>
    </location>
</feature>
<dbReference type="OMA" id="GRAMAYD"/>
<evidence type="ECO:0000313" key="8">
    <source>
        <dbReference type="EMBL" id="EMD63966.1"/>
    </source>
</evidence>
<dbReference type="KEGG" id="bsc:COCSADRAFT_27258"/>
<dbReference type="Pfam" id="PF04082">
    <property type="entry name" value="Fungal_trans"/>
    <property type="match status" value="1"/>
</dbReference>
<dbReference type="InterPro" id="IPR052073">
    <property type="entry name" value="Amide_Lactam_Regulators"/>
</dbReference>
<feature type="region of interest" description="Disordered" evidence="6">
    <location>
        <begin position="71"/>
        <end position="96"/>
    </location>
</feature>
<dbReference type="eggNOG" id="ENOG502SIT4">
    <property type="taxonomic scope" value="Eukaryota"/>
</dbReference>
<dbReference type="GO" id="GO:0008270">
    <property type="term" value="F:zinc ion binding"/>
    <property type="evidence" value="ECO:0007669"/>
    <property type="project" value="InterPro"/>
</dbReference>
<keyword evidence="1" id="KW-0862">Zinc</keyword>
<evidence type="ECO:0000259" key="7">
    <source>
        <dbReference type="Pfam" id="PF04082"/>
    </source>
</evidence>
<dbReference type="PANTHER" id="PTHR47171">
    <property type="entry name" value="FARA-RELATED"/>
    <property type="match status" value="1"/>
</dbReference>
<dbReference type="CDD" id="cd12148">
    <property type="entry name" value="fungal_TF_MHR"/>
    <property type="match status" value="1"/>
</dbReference>
<protein>
    <recommendedName>
        <fullName evidence="7">Xylanolytic transcriptional activator regulatory domain-containing protein</fullName>
    </recommendedName>
</protein>
<evidence type="ECO:0000256" key="6">
    <source>
        <dbReference type="SAM" id="MobiDB-lite"/>
    </source>
</evidence>
<evidence type="ECO:0000256" key="2">
    <source>
        <dbReference type="ARBA" id="ARBA00023015"/>
    </source>
</evidence>
<gene>
    <name evidence="8" type="ORF">COCSADRAFT_27258</name>
</gene>
<dbReference type="InterPro" id="IPR007219">
    <property type="entry name" value="XnlR_reg_dom"/>
</dbReference>